<dbReference type="RefSeq" id="WP_394510554.1">
    <property type="nucleotide sequence ID" value="NZ_JBIGHX010000003.1"/>
</dbReference>
<comment type="subcellular location">
    <subcellularLocation>
        <location evidence="2">Cytoplasm</location>
    </subcellularLocation>
</comment>
<evidence type="ECO:0000256" key="1">
    <source>
        <dbReference type="ARBA" id="ARBA00007768"/>
    </source>
</evidence>
<gene>
    <name evidence="2" type="primary">cutC</name>
    <name evidence="3" type="ORF">ACG04Q_08915</name>
</gene>
<dbReference type="Gene3D" id="3.20.20.380">
    <property type="entry name" value="Copper homeostasis (CutC) domain"/>
    <property type="match status" value="1"/>
</dbReference>
<name>A0ABW7GIB1_9BURK</name>
<evidence type="ECO:0000313" key="3">
    <source>
        <dbReference type="EMBL" id="MFG6461689.1"/>
    </source>
</evidence>
<dbReference type="Proteomes" id="UP001606302">
    <property type="component" value="Unassembled WGS sequence"/>
</dbReference>
<comment type="caution">
    <text evidence="2">Once thought to be involved in copper homeostasis, experiments in E.coli have shown this is not the case.</text>
</comment>
<keyword evidence="4" id="KW-1185">Reference proteome</keyword>
<dbReference type="InterPro" id="IPR036822">
    <property type="entry name" value="CutC-like_dom_sf"/>
</dbReference>
<dbReference type="PANTHER" id="PTHR12598:SF0">
    <property type="entry name" value="COPPER HOMEOSTASIS PROTEIN CUTC HOMOLOG"/>
    <property type="match status" value="1"/>
</dbReference>
<evidence type="ECO:0000256" key="2">
    <source>
        <dbReference type="HAMAP-Rule" id="MF_00795"/>
    </source>
</evidence>
<dbReference type="HAMAP" id="MF_00795">
    <property type="entry name" value="CutC"/>
    <property type="match status" value="1"/>
</dbReference>
<dbReference type="Pfam" id="PF03932">
    <property type="entry name" value="CutC"/>
    <property type="match status" value="1"/>
</dbReference>
<accession>A0ABW7GIB1</accession>
<dbReference type="PANTHER" id="PTHR12598">
    <property type="entry name" value="COPPER HOMEOSTASIS PROTEIN CUTC"/>
    <property type="match status" value="1"/>
</dbReference>
<sequence>MTRLEVCVDDVAGLEAAIQGGADRIELCSNLASGGLTPSAGFMAEASRLPIPVVALIRPRAGDFMYSATEARIMARDIELAAELGLAGVAVGALTPDSRLDLPLLQRLADRAAGMALTLHRAFDLTRDPAAALEDAIALGFQRVLTSGGARTAIEGAARLASLVAQSQGRIGILASSGIDADNVDALVRLTLVPEVHASCRAPANADPALSALGFQSDRCAATSWTRVRELKGRLARLGQAA</sequence>
<dbReference type="EMBL" id="JBIGHX010000003">
    <property type="protein sequence ID" value="MFG6461689.1"/>
    <property type="molecule type" value="Genomic_DNA"/>
</dbReference>
<comment type="caution">
    <text evidence="3">The sequence shown here is derived from an EMBL/GenBank/DDBJ whole genome shotgun (WGS) entry which is preliminary data.</text>
</comment>
<proteinExistence type="inferred from homology"/>
<dbReference type="InterPro" id="IPR005627">
    <property type="entry name" value="CutC-like"/>
</dbReference>
<protein>
    <recommendedName>
        <fullName evidence="2">PF03932 family protein CutC</fullName>
    </recommendedName>
</protein>
<reference evidence="3 4" key="1">
    <citation type="submission" date="2024-08" db="EMBL/GenBank/DDBJ databases">
        <authorList>
            <person name="Lu H."/>
        </authorList>
    </citation>
    <scope>NUCLEOTIDE SEQUENCE [LARGE SCALE GENOMIC DNA]</scope>
    <source>
        <strain evidence="3 4">DXS20W</strain>
    </source>
</reference>
<keyword evidence="2" id="KW-0963">Cytoplasm</keyword>
<comment type="similarity">
    <text evidence="1 2">Belongs to the CutC family.</text>
</comment>
<dbReference type="SUPFAM" id="SSF110395">
    <property type="entry name" value="CutC-like"/>
    <property type="match status" value="1"/>
</dbReference>
<evidence type="ECO:0000313" key="4">
    <source>
        <dbReference type="Proteomes" id="UP001606302"/>
    </source>
</evidence>
<organism evidence="3 4">
    <name type="scientific">Pelomonas lactea</name>
    <dbReference type="NCBI Taxonomy" id="3299030"/>
    <lineage>
        <taxon>Bacteria</taxon>
        <taxon>Pseudomonadati</taxon>
        <taxon>Pseudomonadota</taxon>
        <taxon>Betaproteobacteria</taxon>
        <taxon>Burkholderiales</taxon>
        <taxon>Sphaerotilaceae</taxon>
        <taxon>Roseateles</taxon>
    </lineage>
</organism>